<reference evidence="3 4" key="1">
    <citation type="submission" date="2019-11" db="EMBL/GenBank/DDBJ databases">
        <title>Whole genome sequence of Haloferax sp. MBLA0076.</title>
        <authorList>
            <person name="Seo M.-J."/>
            <person name="Cho E.-S."/>
        </authorList>
    </citation>
    <scope>NUCLEOTIDE SEQUENCE [LARGE SCALE GENOMIC DNA]</scope>
    <source>
        <strain evidence="3 4">MBLA0076</strain>
    </source>
</reference>
<keyword evidence="4" id="KW-1185">Reference proteome</keyword>
<feature type="compositionally biased region" description="Polar residues" evidence="1">
    <location>
        <begin position="259"/>
        <end position="269"/>
    </location>
</feature>
<sequence>MSPQEPHEPKAVATVMLKGGTTKSTITANTAEALGRAGYDVLTVDTDPNGHLTANLGYSDLYYDGDIDLGDIILSEGNAAPSDAIQSTNLGFDLLPASVALESVETRLKNEMQPSLCLKQRLVDPLLGDRYDYILMDTHSSRNALVNNAVVAAPNLLLPLIPEQGINSGLSRTQERIINPLKQKIDLKILAMVPNKLSQRIDHKNEDRRLIERICRSDSLSEYLPQFAHVKPETFDAIDADERRGSLPKPGLRKDSDLNDSFKQNKTLGAFNPENTQLEAFDELAEIVVQGEVSQ</sequence>
<dbReference type="CDD" id="cd02042">
    <property type="entry name" value="ParAB_family"/>
    <property type="match status" value="1"/>
</dbReference>
<evidence type="ECO:0000313" key="3">
    <source>
        <dbReference type="EMBL" id="MRX21715.1"/>
    </source>
</evidence>
<dbReference type="PANTHER" id="PTHR13696">
    <property type="entry name" value="P-LOOP CONTAINING NUCLEOSIDE TRIPHOSPHATE HYDROLASE"/>
    <property type="match status" value="1"/>
</dbReference>
<dbReference type="InterPro" id="IPR050678">
    <property type="entry name" value="DNA_Partitioning_ATPase"/>
</dbReference>
<organism evidence="3 4">
    <name type="scientific">Haloferax litoreum</name>
    <dbReference type="NCBI Taxonomy" id="2666140"/>
    <lineage>
        <taxon>Archaea</taxon>
        <taxon>Methanobacteriati</taxon>
        <taxon>Methanobacteriota</taxon>
        <taxon>Stenosarchaea group</taxon>
        <taxon>Halobacteria</taxon>
        <taxon>Halobacteriales</taxon>
        <taxon>Haloferacaceae</taxon>
        <taxon>Haloferax</taxon>
    </lineage>
</organism>
<dbReference type="PANTHER" id="PTHR13696:SF99">
    <property type="entry name" value="COBYRINIC ACID AC-DIAMIDE SYNTHASE"/>
    <property type="match status" value="1"/>
</dbReference>
<accession>A0A6A8GF23</accession>
<evidence type="ECO:0000259" key="2">
    <source>
        <dbReference type="Pfam" id="PF13614"/>
    </source>
</evidence>
<dbReference type="AlphaFoldDB" id="A0A6A8GF23"/>
<dbReference type="RefSeq" id="WP_151162293.1">
    <property type="nucleotide sequence ID" value="NZ_WKJO01000001.1"/>
</dbReference>
<dbReference type="InterPro" id="IPR027417">
    <property type="entry name" value="P-loop_NTPase"/>
</dbReference>
<evidence type="ECO:0000256" key="1">
    <source>
        <dbReference type="SAM" id="MobiDB-lite"/>
    </source>
</evidence>
<dbReference type="Proteomes" id="UP000439022">
    <property type="component" value="Unassembled WGS sequence"/>
</dbReference>
<dbReference type="EMBL" id="WKJO01000001">
    <property type="protein sequence ID" value="MRX21715.1"/>
    <property type="molecule type" value="Genomic_DNA"/>
</dbReference>
<dbReference type="Pfam" id="PF13614">
    <property type="entry name" value="AAA_31"/>
    <property type="match status" value="1"/>
</dbReference>
<dbReference type="InterPro" id="IPR025669">
    <property type="entry name" value="AAA_dom"/>
</dbReference>
<name>A0A6A8GF23_9EURY</name>
<gene>
    <name evidence="3" type="ORF">GJR96_07065</name>
</gene>
<protein>
    <submittedName>
        <fullName evidence="3">AAA family ATPase</fullName>
    </submittedName>
</protein>
<feature type="region of interest" description="Disordered" evidence="1">
    <location>
        <begin position="241"/>
        <end position="269"/>
    </location>
</feature>
<proteinExistence type="predicted"/>
<dbReference type="Gene3D" id="3.40.50.300">
    <property type="entry name" value="P-loop containing nucleotide triphosphate hydrolases"/>
    <property type="match status" value="1"/>
</dbReference>
<feature type="domain" description="AAA" evidence="2">
    <location>
        <begin position="11"/>
        <end position="177"/>
    </location>
</feature>
<dbReference type="SUPFAM" id="SSF52540">
    <property type="entry name" value="P-loop containing nucleoside triphosphate hydrolases"/>
    <property type="match status" value="1"/>
</dbReference>
<evidence type="ECO:0000313" key="4">
    <source>
        <dbReference type="Proteomes" id="UP000439022"/>
    </source>
</evidence>
<comment type="caution">
    <text evidence="3">The sequence shown here is derived from an EMBL/GenBank/DDBJ whole genome shotgun (WGS) entry which is preliminary data.</text>
</comment>